<evidence type="ECO:0000313" key="7">
    <source>
        <dbReference type="Proteomes" id="UP000000692"/>
    </source>
</evidence>
<evidence type="ECO:0000259" key="5">
    <source>
        <dbReference type="Pfam" id="PF01979"/>
    </source>
</evidence>
<keyword evidence="2" id="KW-0479">Metal-binding</keyword>
<organism evidence="6 7">
    <name type="scientific">Ketogulonicigenium vulgare (strain WSH-001)</name>
    <dbReference type="NCBI Taxonomy" id="759362"/>
    <lineage>
        <taxon>Bacteria</taxon>
        <taxon>Pseudomonadati</taxon>
        <taxon>Pseudomonadota</taxon>
        <taxon>Alphaproteobacteria</taxon>
        <taxon>Rhodobacterales</taxon>
        <taxon>Roseobacteraceae</taxon>
        <taxon>Ketogulonicigenium</taxon>
    </lineage>
</organism>
<dbReference type="PANTHER" id="PTHR11271">
    <property type="entry name" value="GUANINE DEAMINASE"/>
    <property type="match status" value="1"/>
</dbReference>
<dbReference type="AlphaFoldDB" id="F9Y700"/>
<dbReference type="Gene3D" id="2.30.40.10">
    <property type="entry name" value="Urease, subunit C, domain 1"/>
    <property type="match status" value="1"/>
</dbReference>
<gene>
    <name evidence="6" type="primary">guaD</name>
    <name evidence="6" type="ordered locus">KVU_2352</name>
</gene>
<dbReference type="SUPFAM" id="SSF51556">
    <property type="entry name" value="Metallo-dependent hydrolases"/>
    <property type="match status" value="1"/>
</dbReference>
<dbReference type="HOGENOM" id="CLU_012358_0_0_5"/>
<evidence type="ECO:0000256" key="2">
    <source>
        <dbReference type="ARBA" id="ARBA00022723"/>
    </source>
</evidence>
<evidence type="ECO:0000256" key="1">
    <source>
        <dbReference type="ARBA" id="ARBA00001947"/>
    </source>
</evidence>
<dbReference type="Gene3D" id="3.20.20.140">
    <property type="entry name" value="Metal-dependent hydrolases"/>
    <property type="match status" value="1"/>
</dbReference>
<evidence type="ECO:0000256" key="3">
    <source>
        <dbReference type="ARBA" id="ARBA00022801"/>
    </source>
</evidence>
<dbReference type="InterPro" id="IPR051607">
    <property type="entry name" value="Metallo-dep_hydrolases"/>
</dbReference>
<dbReference type="GO" id="GO:0008892">
    <property type="term" value="F:guanine deaminase activity"/>
    <property type="evidence" value="ECO:0007669"/>
    <property type="project" value="UniProtKB-EC"/>
</dbReference>
<dbReference type="InterPro" id="IPR032466">
    <property type="entry name" value="Metal_Hydrolase"/>
</dbReference>
<dbReference type="GO" id="GO:0046098">
    <property type="term" value="P:guanine metabolic process"/>
    <property type="evidence" value="ECO:0007669"/>
    <property type="project" value="TreeGrafter"/>
</dbReference>
<dbReference type="GO" id="GO:0008270">
    <property type="term" value="F:zinc ion binding"/>
    <property type="evidence" value="ECO:0007669"/>
    <property type="project" value="TreeGrafter"/>
</dbReference>
<dbReference type="InterPro" id="IPR006680">
    <property type="entry name" value="Amidohydro-rel"/>
</dbReference>
<comment type="cofactor">
    <cofactor evidence="1">
        <name>Zn(2+)</name>
        <dbReference type="ChEBI" id="CHEBI:29105"/>
    </cofactor>
</comment>
<keyword evidence="7" id="KW-1185">Reference proteome</keyword>
<dbReference type="KEGG" id="kvl:KVU_2352"/>
<dbReference type="Pfam" id="PF01979">
    <property type="entry name" value="Amidohydro_1"/>
    <property type="match status" value="1"/>
</dbReference>
<name>F9Y700_KETVW</name>
<dbReference type="SUPFAM" id="SSF51338">
    <property type="entry name" value="Composite domain of metallo-dependent hydrolases"/>
    <property type="match status" value="1"/>
</dbReference>
<keyword evidence="4" id="KW-0862">Zinc</keyword>
<proteinExistence type="predicted"/>
<accession>F9Y700</accession>
<dbReference type="eggNOG" id="COG0402">
    <property type="taxonomic scope" value="Bacteria"/>
</dbReference>
<dbReference type="Proteomes" id="UP000000692">
    <property type="component" value="Chromosome"/>
</dbReference>
<evidence type="ECO:0000256" key="4">
    <source>
        <dbReference type="ARBA" id="ARBA00022833"/>
    </source>
</evidence>
<dbReference type="InterPro" id="IPR011059">
    <property type="entry name" value="Metal-dep_hydrolase_composite"/>
</dbReference>
<reference evidence="6 7" key="1">
    <citation type="journal article" date="2011" name="J. Bacteriol.">
        <title>Complete genome sequence of the industrial strain Ketogulonicigenium vulgare WSH-001.</title>
        <authorList>
            <person name="Liu L."/>
            <person name="Li Y."/>
            <person name="Zhang J."/>
            <person name="Zhou Z."/>
            <person name="Liu J."/>
            <person name="Li X."/>
            <person name="Zhou J."/>
            <person name="Du G."/>
            <person name="Wang L."/>
            <person name="Chen J."/>
        </authorList>
    </citation>
    <scope>NUCLEOTIDE SEQUENCE [LARGE SCALE GENOMIC DNA]</scope>
    <source>
        <strain evidence="6 7">WSH-001</strain>
    </source>
</reference>
<dbReference type="PATRIC" id="fig|759362.5.peg.2448"/>
<feature type="domain" description="Amidohydrolase-related" evidence="5">
    <location>
        <begin position="55"/>
        <end position="431"/>
    </location>
</feature>
<keyword evidence="3 6" id="KW-0378">Hydrolase</keyword>
<dbReference type="PANTHER" id="PTHR11271:SF6">
    <property type="entry name" value="GUANINE DEAMINASE"/>
    <property type="match status" value="1"/>
</dbReference>
<sequence>MRLHHIKAHAFHAPRLGEVQEFTDVLISLDETGTIVAVTEGADHPDALVLPAGQILIPGFVDLHVHAPQYPQLGSALDLPLEDWLQHYTFPLEARYADLDFARTVYDTLIADMLALGTTSALHFATIHVPATNLLAEICLSRGQRAVIGKVAMDDPDACPDFYRDASATDAIDGTRAVIDHIHAIAGKDGLVAPAITPRFIPSCTDECLHGLGKLAAETGVRVQSHISESDWQHGFVRARTGRSDAESFAHYGLLREYSVFAHGTHLSASDMELLRDHGAGVAHCAASNAYFAGAVFPLRRALDIGLNTGLGTDISGGPNPSIFEAARMTVAASRIRARGVDADIAADARGTAEPAIDMATAFHLATRGGAQALGLPVGAFEVGMKFDAMAIDTLRAEGTIRPFGATGLRLLEKVLHTASRPNIVVVWTDGVQRVGS</sequence>
<dbReference type="EC" id="3.5.4.3" evidence="6"/>
<dbReference type="GO" id="GO:0005829">
    <property type="term" value="C:cytosol"/>
    <property type="evidence" value="ECO:0007669"/>
    <property type="project" value="TreeGrafter"/>
</dbReference>
<dbReference type="EMBL" id="CP002018">
    <property type="protein sequence ID" value="AEM42190.1"/>
    <property type="molecule type" value="Genomic_DNA"/>
</dbReference>
<dbReference type="RefSeq" id="WP_013385587.1">
    <property type="nucleotide sequence ID" value="NC_017384.1"/>
</dbReference>
<protein>
    <submittedName>
        <fullName evidence="6">Chlorohydrolase family protein</fullName>
        <ecNumber evidence="6">3.5.4.3</ecNumber>
    </submittedName>
</protein>
<dbReference type="OrthoDB" id="9787621at2"/>
<evidence type="ECO:0000313" key="6">
    <source>
        <dbReference type="EMBL" id="AEM42190.1"/>
    </source>
</evidence>